<feature type="domain" description="Adenosine deaminase" evidence="6">
    <location>
        <begin position="129"/>
        <end position="310"/>
    </location>
</feature>
<dbReference type="InterPro" id="IPR001365">
    <property type="entry name" value="A_deaminase_dom"/>
</dbReference>
<dbReference type="GO" id="GO:0046872">
    <property type="term" value="F:metal ion binding"/>
    <property type="evidence" value="ECO:0007669"/>
    <property type="project" value="UniProtKB-KW"/>
</dbReference>
<evidence type="ECO:0000313" key="8">
    <source>
        <dbReference type="Proteomes" id="UP001198200"/>
    </source>
</evidence>
<gene>
    <name evidence="7" type="ORF">LKD48_14455</name>
</gene>
<name>A0AAE3JDB3_9FIRM</name>
<keyword evidence="3" id="KW-0479">Metal-binding</keyword>
<evidence type="ECO:0000256" key="1">
    <source>
        <dbReference type="ARBA" id="ARBA00001947"/>
    </source>
</evidence>
<organism evidence="7 8">
    <name type="scientific">Anthropogastromicrobium aceti</name>
    <dbReference type="NCBI Taxonomy" id="2981768"/>
    <lineage>
        <taxon>Bacteria</taxon>
        <taxon>Bacillati</taxon>
        <taxon>Bacillota</taxon>
        <taxon>Clostridia</taxon>
        <taxon>Lachnospirales</taxon>
        <taxon>Lachnospiraceae</taxon>
        <taxon>Anthropogastromicrobium</taxon>
    </lineage>
</organism>
<dbReference type="SUPFAM" id="SSF51556">
    <property type="entry name" value="Metallo-dependent hydrolases"/>
    <property type="match status" value="1"/>
</dbReference>
<dbReference type="Gene3D" id="3.20.20.140">
    <property type="entry name" value="Metal-dependent hydrolases"/>
    <property type="match status" value="1"/>
</dbReference>
<evidence type="ECO:0000256" key="5">
    <source>
        <dbReference type="ARBA" id="ARBA00022833"/>
    </source>
</evidence>
<dbReference type="EMBL" id="JAJEQN010000050">
    <property type="protein sequence ID" value="MCC2222806.1"/>
    <property type="molecule type" value="Genomic_DNA"/>
</dbReference>
<evidence type="ECO:0000313" key="7">
    <source>
        <dbReference type="EMBL" id="MCC2222806.1"/>
    </source>
</evidence>
<proteinExistence type="inferred from homology"/>
<keyword evidence="5" id="KW-0862">Zinc</keyword>
<dbReference type="GO" id="GO:0006146">
    <property type="term" value="P:adenine catabolic process"/>
    <property type="evidence" value="ECO:0007669"/>
    <property type="project" value="TreeGrafter"/>
</dbReference>
<dbReference type="RefSeq" id="WP_308732396.1">
    <property type="nucleotide sequence ID" value="NZ_JAJEQN010000050.1"/>
</dbReference>
<dbReference type="AlphaFoldDB" id="A0AAE3JDB3"/>
<dbReference type="InterPro" id="IPR032466">
    <property type="entry name" value="Metal_Hydrolase"/>
</dbReference>
<dbReference type="PANTHER" id="PTHR43114:SF6">
    <property type="entry name" value="ADENINE DEAMINASE"/>
    <property type="match status" value="1"/>
</dbReference>
<evidence type="ECO:0000256" key="2">
    <source>
        <dbReference type="ARBA" id="ARBA00006676"/>
    </source>
</evidence>
<comment type="cofactor">
    <cofactor evidence="1">
        <name>Zn(2+)</name>
        <dbReference type="ChEBI" id="CHEBI:29105"/>
    </cofactor>
</comment>
<dbReference type="PANTHER" id="PTHR43114">
    <property type="entry name" value="ADENINE DEAMINASE"/>
    <property type="match status" value="1"/>
</dbReference>
<evidence type="ECO:0000259" key="6">
    <source>
        <dbReference type="Pfam" id="PF00962"/>
    </source>
</evidence>
<dbReference type="Proteomes" id="UP001198200">
    <property type="component" value="Unassembled WGS sequence"/>
</dbReference>
<dbReference type="GO" id="GO:0005829">
    <property type="term" value="C:cytosol"/>
    <property type="evidence" value="ECO:0007669"/>
    <property type="project" value="TreeGrafter"/>
</dbReference>
<dbReference type="GO" id="GO:0000034">
    <property type="term" value="F:adenine deaminase activity"/>
    <property type="evidence" value="ECO:0007669"/>
    <property type="project" value="TreeGrafter"/>
</dbReference>
<sequence length="331" mass="37583">MTFIEALNSQDLEKIRKFPKADLHNHFVLGGSREYIFNKTGYKIKSITTPLKSMGEMDSWSSKYIGNHFNSPEGRKLLIEATFAQAKFDGVTVLEIGEDVWGLGEFFDNDIEKMIFCFQEANARIAPEIELRLQIGLSRHCSVDYLMNCLSHFWGHKEFYSIDLYGDELAQSIANFIPIYDKAAENGLVLKAHVGEWGTAKDIITAVELLHLNEVQHGIAAVQDENVIEYLIENNIRLNITPSSNVLLGRVSDMAHHPIAQLYHRGVDVTIGSDDVLIFNSDISKEYLRLYQSGCLTKEELDDIRINGLRDRKNKASHRSTNNGARIYKEL</sequence>
<accession>A0AAE3JDB3</accession>
<reference evidence="7 8" key="1">
    <citation type="submission" date="2021-10" db="EMBL/GenBank/DDBJ databases">
        <title>Anaerobic single-cell dispensing facilitates the cultivation of human gut bacteria.</title>
        <authorList>
            <person name="Afrizal A."/>
        </authorList>
    </citation>
    <scope>NUCLEOTIDE SEQUENCE [LARGE SCALE GENOMIC DNA]</scope>
    <source>
        <strain evidence="7 8">CLA-AA-H224</strain>
    </source>
</reference>
<dbReference type="GO" id="GO:0043103">
    <property type="term" value="P:hypoxanthine salvage"/>
    <property type="evidence" value="ECO:0007669"/>
    <property type="project" value="TreeGrafter"/>
</dbReference>
<evidence type="ECO:0000256" key="3">
    <source>
        <dbReference type="ARBA" id="ARBA00022723"/>
    </source>
</evidence>
<keyword evidence="8" id="KW-1185">Reference proteome</keyword>
<protein>
    <submittedName>
        <fullName evidence="7">Adenosine deaminase</fullName>
    </submittedName>
</protein>
<comment type="caution">
    <text evidence="7">The sequence shown here is derived from an EMBL/GenBank/DDBJ whole genome shotgun (WGS) entry which is preliminary data.</text>
</comment>
<evidence type="ECO:0000256" key="4">
    <source>
        <dbReference type="ARBA" id="ARBA00022801"/>
    </source>
</evidence>
<keyword evidence="4" id="KW-0378">Hydrolase</keyword>
<dbReference type="Pfam" id="PF00962">
    <property type="entry name" value="A_deaminase"/>
    <property type="match status" value="1"/>
</dbReference>
<comment type="similarity">
    <text evidence="2">Belongs to the metallo-dependent hydrolases superfamily. Adenosine and AMP deaminases family.</text>
</comment>
<dbReference type="InterPro" id="IPR006330">
    <property type="entry name" value="Ado/ade_deaminase"/>
</dbReference>